<keyword evidence="2" id="KW-1185">Reference proteome</keyword>
<gene>
    <name evidence="1" type="ORF">BcepSaruman_136</name>
</gene>
<dbReference type="EMBL" id="MK552140">
    <property type="protein sequence ID" value="QBX06549.1"/>
    <property type="molecule type" value="Genomic_DNA"/>
</dbReference>
<reference evidence="1 2" key="1">
    <citation type="submission" date="2019-02" db="EMBL/GenBank/DDBJ databases">
        <title>Complete genome sequence of Burkholderia cenocepacia phage BcepSaruman.</title>
        <authorList>
            <person name="Park K."/>
            <person name="Liu M."/>
            <person name="Gill J."/>
        </authorList>
    </citation>
    <scope>NUCLEOTIDE SEQUENCE [LARGE SCALE GENOMIC DNA]</scope>
</reference>
<proteinExistence type="predicted"/>
<protein>
    <submittedName>
        <fullName evidence="1">Uncharacterized protein</fullName>
    </submittedName>
</protein>
<evidence type="ECO:0000313" key="1">
    <source>
        <dbReference type="EMBL" id="QBX06549.1"/>
    </source>
</evidence>
<name>A0A4D5ZCY1_9CAUD</name>
<sequence length="79" mass="9265">MNQHPVVVYRHDLRVDDTDPTAPRVDAEIRRIDGYVFWSPARPLPFHYGLIGNLCERLRCAWLVFTGRADALVWEQDRT</sequence>
<accession>A0A4D5ZCY1</accession>
<organism evidence="1 2">
    <name type="scientific">Burkholderia phage BcepSaruman</name>
    <dbReference type="NCBI Taxonomy" id="2530032"/>
    <lineage>
        <taxon>Viruses</taxon>
        <taxon>Duplodnaviria</taxon>
        <taxon>Heunggongvirae</taxon>
        <taxon>Uroviricota</taxon>
        <taxon>Caudoviricetes</taxon>
        <taxon>Sarumanvirus</taxon>
        <taxon>Sarumanvirus bcepsaruman</taxon>
    </lineage>
</organism>
<dbReference type="Proteomes" id="UP000296455">
    <property type="component" value="Segment"/>
</dbReference>
<evidence type="ECO:0000313" key="2">
    <source>
        <dbReference type="Proteomes" id="UP000296455"/>
    </source>
</evidence>